<reference evidence="1 2" key="1">
    <citation type="submission" date="2019-04" db="EMBL/GenBank/DDBJ databases">
        <title>An improved genome assembly and genetic linkage map for asparagus bean, Vigna unguiculata ssp. sesquipedialis.</title>
        <authorList>
            <person name="Xia Q."/>
            <person name="Zhang R."/>
            <person name="Dong Y."/>
        </authorList>
    </citation>
    <scope>NUCLEOTIDE SEQUENCE [LARGE SCALE GENOMIC DNA]</scope>
    <source>
        <tissue evidence="1">Leaf</tissue>
    </source>
</reference>
<evidence type="ECO:0000313" key="1">
    <source>
        <dbReference type="EMBL" id="QCD96955.1"/>
    </source>
</evidence>
<organism evidence="1 2">
    <name type="scientific">Vigna unguiculata</name>
    <name type="common">Cowpea</name>
    <dbReference type="NCBI Taxonomy" id="3917"/>
    <lineage>
        <taxon>Eukaryota</taxon>
        <taxon>Viridiplantae</taxon>
        <taxon>Streptophyta</taxon>
        <taxon>Embryophyta</taxon>
        <taxon>Tracheophyta</taxon>
        <taxon>Spermatophyta</taxon>
        <taxon>Magnoliopsida</taxon>
        <taxon>eudicotyledons</taxon>
        <taxon>Gunneridae</taxon>
        <taxon>Pentapetalae</taxon>
        <taxon>rosids</taxon>
        <taxon>fabids</taxon>
        <taxon>Fabales</taxon>
        <taxon>Fabaceae</taxon>
        <taxon>Papilionoideae</taxon>
        <taxon>50 kb inversion clade</taxon>
        <taxon>NPAAA clade</taxon>
        <taxon>indigoferoid/millettioid clade</taxon>
        <taxon>Phaseoleae</taxon>
        <taxon>Vigna</taxon>
    </lineage>
</organism>
<protein>
    <submittedName>
        <fullName evidence="1">Uncharacterized protein</fullName>
    </submittedName>
</protein>
<evidence type="ECO:0000313" key="2">
    <source>
        <dbReference type="Proteomes" id="UP000501690"/>
    </source>
</evidence>
<proteinExistence type="predicted"/>
<accession>A0A4D6M6T3</accession>
<sequence>MNLSAHGTASPDPSVEALLKQHTKQPKAPASFQSHCFLVTAWRSTPCRQAPLGAVSSHAKPIAWRLSVDRQTPYQKHSTAGFGTQVGWFYNPNFSKAIPLWVSALNPDLLPSPIYFWCRYSPSLSFAHFN</sequence>
<name>A0A4D6M6T3_VIGUN</name>
<dbReference type="EMBL" id="CP039350">
    <property type="protein sequence ID" value="QCD96955.1"/>
    <property type="molecule type" value="Genomic_DNA"/>
</dbReference>
<gene>
    <name evidence="1" type="ORF">DEO72_LG6g1665</name>
</gene>
<dbReference type="AlphaFoldDB" id="A0A4D6M6T3"/>
<keyword evidence="2" id="KW-1185">Reference proteome</keyword>
<dbReference type="Proteomes" id="UP000501690">
    <property type="component" value="Linkage Group LG6"/>
</dbReference>